<gene>
    <name evidence="1" type="ORF">ACFS7Y_04905</name>
</gene>
<keyword evidence="2" id="KW-1185">Reference proteome</keyword>
<dbReference type="RefSeq" id="WP_380935599.1">
    <property type="nucleotide sequence ID" value="NZ_JBHUPB010000004.1"/>
</dbReference>
<reference evidence="2" key="1">
    <citation type="journal article" date="2019" name="Int. J. Syst. Evol. Microbiol.">
        <title>The Global Catalogue of Microorganisms (GCM) 10K type strain sequencing project: providing services to taxonomists for standard genome sequencing and annotation.</title>
        <authorList>
            <consortium name="The Broad Institute Genomics Platform"/>
            <consortium name="The Broad Institute Genome Sequencing Center for Infectious Disease"/>
            <person name="Wu L."/>
            <person name="Ma J."/>
        </authorList>
    </citation>
    <scope>NUCLEOTIDE SEQUENCE [LARGE SCALE GENOMIC DNA]</scope>
    <source>
        <strain evidence="2">KCTC 22814</strain>
    </source>
</reference>
<dbReference type="SUPFAM" id="SSF53448">
    <property type="entry name" value="Nucleotide-diphospho-sugar transferases"/>
    <property type="match status" value="1"/>
</dbReference>
<sequence length="220" mass="25636">MPDKIILYLSVEQFPNGLSSVPKNLRKYCQKDMLKIEFVSDDLRSHKKYFYALQQFPEDLIITVDDDIYYPEHVVEELLNLHVRYPEAICSLRAYSVAKLDGELLPYRNWKKVYSFQEPTSDLFHTSGAGTLYKKSFFSDEVFNQNVFKKFCFHADDVWLNIMAQIQGTKTVKSEYFSNLLPISSNSFKLSEGNVADGGNDIQLRSLLQYYNINDDEIFN</sequence>
<accession>A0ABW6BDD0</accession>
<evidence type="ECO:0000313" key="1">
    <source>
        <dbReference type="EMBL" id="MFD2966710.1"/>
    </source>
</evidence>
<organism evidence="1 2">
    <name type="scientific">Sphingobacterium bambusae</name>
    <dbReference type="NCBI Taxonomy" id="662858"/>
    <lineage>
        <taxon>Bacteria</taxon>
        <taxon>Pseudomonadati</taxon>
        <taxon>Bacteroidota</taxon>
        <taxon>Sphingobacteriia</taxon>
        <taxon>Sphingobacteriales</taxon>
        <taxon>Sphingobacteriaceae</taxon>
        <taxon>Sphingobacterium</taxon>
    </lineage>
</organism>
<dbReference type="Proteomes" id="UP001597525">
    <property type="component" value="Unassembled WGS sequence"/>
</dbReference>
<proteinExistence type="predicted"/>
<comment type="caution">
    <text evidence="1">The sequence shown here is derived from an EMBL/GenBank/DDBJ whole genome shotgun (WGS) entry which is preliminary data.</text>
</comment>
<evidence type="ECO:0000313" key="2">
    <source>
        <dbReference type="Proteomes" id="UP001597525"/>
    </source>
</evidence>
<evidence type="ECO:0008006" key="3">
    <source>
        <dbReference type="Google" id="ProtNLM"/>
    </source>
</evidence>
<dbReference type="InterPro" id="IPR029044">
    <property type="entry name" value="Nucleotide-diphossugar_trans"/>
</dbReference>
<dbReference type="EMBL" id="JBHUPB010000004">
    <property type="protein sequence ID" value="MFD2966710.1"/>
    <property type="molecule type" value="Genomic_DNA"/>
</dbReference>
<name>A0ABW6BDD0_9SPHI</name>
<protein>
    <recommendedName>
        <fullName evidence="3">Glycosyltransferase 2-like domain-containing protein</fullName>
    </recommendedName>
</protein>